<feature type="non-terminal residue" evidence="4">
    <location>
        <position position="1"/>
    </location>
</feature>
<keyword evidence="2" id="KW-0547">Nucleotide-binding</keyword>
<dbReference type="Proteomes" id="UP000270524">
    <property type="component" value="Unassembled WGS sequence"/>
</dbReference>
<gene>
    <name evidence="4" type="ORF">ALQ51_01091</name>
</gene>
<evidence type="ECO:0000313" key="4">
    <source>
        <dbReference type="EMBL" id="RMO00773.1"/>
    </source>
</evidence>
<dbReference type="GO" id="GO:0005737">
    <property type="term" value="C:cytoplasm"/>
    <property type="evidence" value="ECO:0007669"/>
    <property type="project" value="TreeGrafter"/>
</dbReference>
<dbReference type="Gene3D" id="3.30.470.20">
    <property type="entry name" value="ATP-grasp fold, B domain"/>
    <property type="match status" value="1"/>
</dbReference>
<dbReference type="GO" id="GO:0009432">
    <property type="term" value="P:SOS response"/>
    <property type="evidence" value="ECO:0007669"/>
    <property type="project" value="TreeGrafter"/>
</dbReference>
<dbReference type="GO" id="GO:0018169">
    <property type="term" value="F:ribosomal S6-glutamic acid ligase activity"/>
    <property type="evidence" value="ECO:0007669"/>
    <property type="project" value="TreeGrafter"/>
</dbReference>
<protein>
    <submittedName>
        <fullName evidence="4">30S ribosomal protein S6 modification protein RimK</fullName>
    </submittedName>
</protein>
<comment type="caution">
    <text evidence="4">The sequence shown here is derived from an EMBL/GenBank/DDBJ whole genome shotgun (WGS) entry which is preliminary data.</text>
</comment>
<name>A0A3M3RWI3_PSECA</name>
<evidence type="ECO:0000256" key="2">
    <source>
        <dbReference type="PROSITE-ProRule" id="PRU00409"/>
    </source>
</evidence>
<dbReference type="AlphaFoldDB" id="A0A3M3RWI3"/>
<keyword evidence="2" id="KW-0067">ATP-binding</keyword>
<dbReference type="SUPFAM" id="SSF56059">
    <property type="entry name" value="Glutathione synthetase ATP-binding domain-like"/>
    <property type="match status" value="1"/>
</dbReference>
<dbReference type="PANTHER" id="PTHR21621:SF0">
    <property type="entry name" value="BETA-CITRYLGLUTAMATE SYNTHASE B-RELATED"/>
    <property type="match status" value="1"/>
</dbReference>
<reference evidence="4 5" key="1">
    <citation type="submission" date="2018-08" db="EMBL/GenBank/DDBJ databases">
        <title>Recombination of ecologically and evolutionarily significant loci maintains genetic cohesion in the Pseudomonas syringae species complex.</title>
        <authorList>
            <person name="Dillon M."/>
            <person name="Thakur S."/>
            <person name="Almeida R.N.D."/>
            <person name="Weir B.S."/>
            <person name="Guttman D.S."/>
        </authorList>
    </citation>
    <scope>NUCLEOTIDE SEQUENCE [LARGE SCALE GENOMIC DNA]</scope>
    <source>
        <strain evidence="4 5">ICMP 15203</strain>
    </source>
</reference>
<dbReference type="PANTHER" id="PTHR21621">
    <property type="entry name" value="RIBOSOMAL PROTEIN S6 MODIFICATION PROTEIN"/>
    <property type="match status" value="1"/>
</dbReference>
<evidence type="ECO:0000256" key="1">
    <source>
        <dbReference type="ARBA" id="ARBA00023211"/>
    </source>
</evidence>
<evidence type="ECO:0000313" key="5">
    <source>
        <dbReference type="Proteomes" id="UP000270524"/>
    </source>
</evidence>
<dbReference type="EMBL" id="RBPJ01000082">
    <property type="protein sequence ID" value="RMO00773.1"/>
    <property type="molecule type" value="Genomic_DNA"/>
</dbReference>
<dbReference type="InterPro" id="IPR011761">
    <property type="entry name" value="ATP-grasp"/>
</dbReference>
<dbReference type="RefSeq" id="WP_310886377.1">
    <property type="nucleotide sequence ID" value="NZ_RBPH01000070.1"/>
</dbReference>
<dbReference type="PROSITE" id="PS50975">
    <property type="entry name" value="ATP_GRASP"/>
    <property type="match status" value="1"/>
</dbReference>
<keyword evidence="1" id="KW-0464">Manganese</keyword>
<organism evidence="4 5">
    <name type="scientific">Pseudomonas cannabina</name>
    <dbReference type="NCBI Taxonomy" id="86840"/>
    <lineage>
        <taxon>Bacteria</taxon>
        <taxon>Pseudomonadati</taxon>
        <taxon>Pseudomonadota</taxon>
        <taxon>Gammaproteobacteria</taxon>
        <taxon>Pseudomonadales</taxon>
        <taxon>Pseudomonadaceae</taxon>
        <taxon>Pseudomonas</taxon>
    </lineage>
</organism>
<accession>A0A3M3RWI3</accession>
<dbReference type="GO" id="GO:0046872">
    <property type="term" value="F:metal ion binding"/>
    <property type="evidence" value="ECO:0007669"/>
    <property type="project" value="InterPro"/>
</dbReference>
<evidence type="ECO:0000259" key="3">
    <source>
        <dbReference type="PROSITE" id="PS50975"/>
    </source>
</evidence>
<sequence length="331" mass="37052">RLQVVTGNEVVVMLLLVTNRRDITMDYVVAELRRREMPYFRLNTELLPQALCSMASHPRSAWTISFAGRQICGDDITGAYFRRPGAPVIPDSVQNAGERAYVAAEWSSFLKSLYNRLEGLWLNSPNAIFAAEDKPLQLMLAQELGFNVPAVMVTNDISSVRIVTDVSQAVCKPLRQAVLTGDTERVIFTSRIGNLEEGNSESIALAPFIVQKEILKKYDVRVTVVGQQIFATAIWSQEHTETEVDWRQGSRPDLRHEKIILAPAVQQQCLALVAKLGLRYGAIDFVCDREGVLWFLEINPNGQWAWIENLTGYPIASAIVDELTSCTAHDM</sequence>
<dbReference type="GO" id="GO:0005524">
    <property type="term" value="F:ATP binding"/>
    <property type="evidence" value="ECO:0007669"/>
    <property type="project" value="UniProtKB-UniRule"/>
</dbReference>
<proteinExistence type="predicted"/>
<feature type="domain" description="ATP-grasp" evidence="3">
    <location>
        <begin position="138"/>
        <end position="324"/>
    </location>
</feature>